<dbReference type="AlphaFoldDB" id="A0A402DQ73"/>
<reference evidence="2 3" key="1">
    <citation type="submission" date="2019-01" db="EMBL/GenBank/DDBJ databases">
        <title>Draft genome sequence of Cellulomonas takizawaensis strain TKZ-21.</title>
        <authorList>
            <person name="Yamamura H."/>
            <person name="Hayashi T."/>
            <person name="Hamada M."/>
            <person name="Serisawa Y."/>
            <person name="Matsuyama K."/>
            <person name="Nakagawa Y."/>
            <person name="Otoguro M."/>
            <person name="Yanagida F."/>
            <person name="Hayakawa M."/>
        </authorList>
    </citation>
    <scope>NUCLEOTIDE SEQUENCE [LARGE SCALE GENOMIC DNA]</scope>
    <source>
        <strain evidence="2 3">NBRC12680</strain>
    </source>
</reference>
<gene>
    <name evidence="2" type="ORF">CBZ_13460</name>
</gene>
<name>A0A402DQ73_9CELL</name>
<comment type="caution">
    <text evidence="2">The sequence shown here is derived from an EMBL/GenBank/DDBJ whole genome shotgun (WGS) entry which is preliminary data.</text>
</comment>
<dbReference type="Pfam" id="PF07811">
    <property type="entry name" value="TadE"/>
    <property type="match status" value="1"/>
</dbReference>
<evidence type="ECO:0000313" key="2">
    <source>
        <dbReference type="EMBL" id="GCE76290.1"/>
    </source>
</evidence>
<sequence>MTVLFVAVVQLALVLHVRNTLVDCAAEGARYAALGGHTVDDGAARTRELVGQSLSASYAQDVRAGRTTLDGIAVVEVSIVAPLPVVGLIGPRDALTVQGHAYAEDQ</sequence>
<evidence type="ECO:0000313" key="3">
    <source>
        <dbReference type="Proteomes" id="UP000289954"/>
    </source>
</evidence>
<proteinExistence type="predicted"/>
<keyword evidence="3" id="KW-1185">Reference proteome</keyword>
<dbReference type="InterPro" id="IPR012495">
    <property type="entry name" value="TadE-like_dom"/>
</dbReference>
<organism evidence="2 3">
    <name type="scientific">Cellulomonas biazotea</name>
    <dbReference type="NCBI Taxonomy" id="1709"/>
    <lineage>
        <taxon>Bacteria</taxon>
        <taxon>Bacillati</taxon>
        <taxon>Actinomycetota</taxon>
        <taxon>Actinomycetes</taxon>
        <taxon>Micrococcales</taxon>
        <taxon>Cellulomonadaceae</taxon>
        <taxon>Cellulomonas</taxon>
    </lineage>
</organism>
<accession>A0A402DQ73</accession>
<dbReference type="Proteomes" id="UP000289954">
    <property type="component" value="Unassembled WGS sequence"/>
</dbReference>
<dbReference type="EMBL" id="BIMR01000088">
    <property type="protein sequence ID" value="GCE76290.1"/>
    <property type="molecule type" value="Genomic_DNA"/>
</dbReference>
<feature type="domain" description="TadE-like" evidence="1">
    <location>
        <begin position="2"/>
        <end position="30"/>
    </location>
</feature>
<evidence type="ECO:0000259" key="1">
    <source>
        <dbReference type="Pfam" id="PF07811"/>
    </source>
</evidence>
<protein>
    <recommendedName>
        <fullName evidence="1">TadE-like domain-containing protein</fullName>
    </recommendedName>
</protein>